<dbReference type="STRING" id="7918.ENSLOCP00000013266"/>
<dbReference type="Proteomes" id="UP000018468">
    <property type="component" value="Linkage group LG12"/>
</dbReference>
<dbReference type="PANTHER" id="PTHR21639:SF5">
    <property type="entry name" value="DBF4-TYPE ZINC FINGER-CONTAINING PROTEIN 2"/>
    <property type="match status" value="1"/>
</dbReference>
<dbReference type="AlphaFoldDB" id="W5MY07"/>
<accession>W5MY07</accession>
<dbReference type="eggNOG" id="ENOG502RXIX">
    <property type="taxonomic scope" value="Eukaryota"/>
</dbReference>
<organism evidence="1 2">
    <name type="scientific">Lepisosteus oculatus</name>
    <name type="common">Spotted gar</name>
    <dbReference type="NCBI Taxonomy" id="7918"/>
    <lineage>
        <taxon>Eukaryota</taxon>
        <taxon>Metazoa</taxon>
        <taxon>Chordata</taxon>
        <taxon>Craniata</taxon>
        <taxon>Vertebrata</taxon>
        <taxon>Euteleostomi</taxon>
        <taxon>Actinopterygii</taxon>
        <taxon>Neopterygii</taxon>
        <taxon>Holostei</taxon>
        <taxon>Semionotiformes</taxon>
        <taxon>Lepisosteidae</taxon>
        <taxon>Lepisosteus</taxon>
    </lineage>
</organism>
<dbReference type="OMA" id="SHPAANE"/>
<evidence type="ECO:0008006" key="3">
    <source>
        <dbReference type="Google" id="ProtNLM"/>
    </source>
</evidence>
<evidence type="ECO:0000313" key="2">
    <source>
        <dbReference type="Proteomes" id="UP000018468"/>
    </source>
</evidence>
<dbReference type="HOGENOM" id="CLU_895860_0_0_1"/>
<reference evidence="1" key="3">
    <citation type="submission" date="2025-09" db="UniProtKB">
        <authorList>
            <consortium name="Ensembl"/>
        </authorList>
    </citation>
    <scope>IDENTIFICATION</scope>
</reference>
<dbReference type="EMBL" id="AHAT01034458">
    <property type="status" value="NOT_ANNOTATED_CDS"/>
    <property type="molecule type" value="Genomic_DNA"/>
</dbReference>
<sequence>MKVCIDLEDPKYNTQLNCALNLRSETERSHENLKGEDTVELKEHNDDKDVLPPLPHIPQSFVGKTWSQVMHEDDLKIEALVREFREGHFRCYFDSESLAKFGRKSKTRRNKDEATRETLPKSNLVTGTAEALKKKAGRRMWRLASRCQVVKVSHSTQTPTLSCPVIKTKAPTKDNELRDAKEVPNGSGWEKTPEMKTRLCALKLPETYSKIMSPVQPKTVVYVLSSPESGQCTLKPLTIRRTGRKRKSTESESALKYKYKKTPLKYYDPLTNRILKMPPKGIGVCRPKKFPHVRQLFRSLSPDINKEKQCG</sequence>
<evidence type="ECO:0000313" key="1">
    <source>
        <dbReference type="Ensembl" id="ENSLOCP00000013266.1"/>
    </source>
</evidence>
<proteinExistence type="predicted"/>
<dbReference type="Bgee" id="ENSLOCG00000010827">
    <property type="expression patterns" value="Expressed in zone of skin and 13 other cell types or tissues"/>
</dbReference>
<reference evidence="2" key="1">
    <citation type="submission" date="2011-12" db="EMBL/GenBank/DDBJ databases">
        <title>The Draft Genome of Lepisosteus oculatus.</title>
        <authorList>
            <consortium name="The Broad Institute Genome Assembly &amp; Analysis Group"/>
            <consortium name="Computational R&amp;D Group"/>
            <consortium name="and Sequencing Platform"/>
            <person name="Di Palma F."/>
            <person name="Alfoldi J."/>
            <person name="Johnson J."/>
            <person name="Berlin A."/>
            <person name="Gnerre S."/>
            <person name="Jaffe D."/>
            <person name="MacCallum I."/>
            <person name="Young S."/>
            <person name="Walker B.J."/>
            <person name="Lander E.S."/>
            <person name="Lindblad-Toh K."/>
        </authorList>
    </citation>
    <scope>NUCLEOTIDE SEQUENCE [LARGE SCALE GENOMIC DNA]</scope>
</reference>
<dbReference type="InParanoid" id="W5MY07"/>
<reference evidence="1" key="2">
    <citation type="submission" date="2025-08" db="UniProtKB">
        <authorList>
            <consortium name="Ensembl"/>
        </authorList>
    </citation>
    <scope>IDENTIFICATION</scope>
</reference>
<dbReference type="GeneTree" id="ENSGT00440000037606"/>
<name>W5MY07_LEPOC</name>
<dbReference type="PANTHER" id="PTHR21639">
    <property type="entry name" value="DBF4-TYPE ZINC FINGER-CONTAINING PROTEIN 2"/>
    <property type="match status" value="1"/>
</dbReference>
<keyword evidence="2" id="KW-1185">Reference proteome</keyword>
<dbReference type="InterPro" id="IPR038890">
    <property type="entry name" value="ZDBF2"/>
</dbReference>
<protein>
    <recommendedName>
        <fullName evidence="3">DBF4-type domain-containing protein</fullName>
    </recommendedName>
</protein>
<dbReference type="Ensembl" id="ENSLOCT00000013294.1">
    <property type="protein sequence ID" value="ENSLOCP00000013266.1"/>
    <property type="gene ID" value="ENSLOCG00000010827.1"/>
</dbReference>